<dbReference type="SMART" id="SM00304">
    <property type="entry name" value="HAMP"/>
    <property type="match status" value="1"/>
</dbReference>
<feature type="transmembrane region" description="Helical" evidence="9">
    <location>
        <begin position="219"/>
        <end position="243"/>
    </location>
</feature>
<dbReference type="Pfam" id="PF13492">
    <property type="entry name" value="GAF_3"/>
    <property type="match status" value="1"/>
</dbReference>
<dbReference type="InParanoid" id="A0A0M8K965"/>
<dbReference type="PANTHER" id="PTHR42878">
    <property type="entry name" value="TWO-COMPONENT HISTIDINE KINASE"/>
    <property type="match status" value="1"/>
</dbReference>
<keyword evidence="9" id="KW-0472">Membrane</keyword>
<dbReference type="Pfam" id="PF00512">
    <property type="entry name" value="HisKA"/>
    <property type="match status" value="1"/>
</dbReference>
<feature type="coiled-coil region" evidence="8">
    <location>
        <begin position="288"/>
        <end position="315"/>
    </location>
</feature>
<dbReference type="Gene3D" id="1.10.287.130">
    <property type="match status" value="1"/>
</dbReference>
<dbReference type="Gene3D" id="6.10.340.10">
    <property type="match status" value="1"/>
</dbReference>
<evidence type="ECO:0000256" key="6">
    <source>
        <dbReference type="ARBA" id="ARBA00022840"/>
    </source>
</evidence>
<reference evidence="12" key="1">
    <citation type="submission" date="2015-08" db="EMBL/GenBank/DDBJ databases">
        <title>Draft Genome Sequence of a Heterotrophic Facultative Anaerobic Bacterium Ardenticatena maritima Strain 110S.</title>
        <authorList>
            <person name="Kawaichi S."/>
            <person name="Yoshida T."/>
            <person name="Sako Y."/>
            <person name="Nakamura R."/>
        </authorList>
    </citation>
    <scope>NUCLEOTIDE SEQUENCE [LARGE SCALE GENOMIC DNA]</scope>
    <source>
        <strain evidence="12">110S</strain>
    </source>
</reference>
<dbReference type="InterPro" id="IPR029016">
    <property type="entry name" value="GAF-like_dom_sf"/>
</dbReference>
<name>A0A0M8K965_9CHLR</name>
<dbReference type="AlphaFoldDB" id="A0A0M8K965"/>
<dbReference type="InterPro" id="IPR003661">
    <property type="entry name" value="HisK_dim/P_dom"/>
</dbReference>
<sequence length="558" mass="61190">MRGGLGRTLLTAFLVLTIVPLSIISFYSLTRMRAETANAARIALEHQASLISARLTNDAIMLERDALLWMQGAPFSPTLNEESFWLLDAQQHVVRSTTAEPIPDTLFAQRGRQVIRADEMGRVFVWRLVPLGEQTLVARARPSLLSGTEVVEEGIAIWLIADGEVIPLVEDGAAAIKIDDAGLLTDESPDWLAVRQALDDGVMLVVAQPRDIALAASNAMAGALIAAALAVALLTTVAAAYVIRRITRPVFDLTMAAIAIAQGDLDKRARVDRDDELGVLALAFNTMADRLQELLNTLEQRVAERTAEVARANRLLERRAGYLEASARIIREVGRLESPTAVLQAALPQICERMNFAGAAVWLLDASRNGDRPHLTLRHHHGDISPQHVEPALSEVVAAAHGRILPAEEGTFLVLPLRMGEQVTGVLALVMPDEAQPGDLQTLQVLADQLAVALENARAIEYERLARKKLQMLQKHREQFLGKMSHELSTALNSIIGFSTLMLREIEGPLTEMQRSDLTYINRNGQHLLDLLDGMLELIEAESNEEIALEQVAEAEME</sequence>
<dbReference type="InterPro" id="IPR003660">
    <property type="entry name" value="HAMP_dom"/>
</dbReference>
<dbReference type="GO" id="GO:0007234">
    <property type="term" value="P:osmosensory signaling via phosphorelay pathway"/>
    <property type="evidence" value="ECO:0007669"/>
    <property type="project" value="TreeGrafter"/>
</dbReference>
<evidence type="ECO:0000256" key="9">
    <source>
        <dbReference type="SAM" id="Phobius"/>
    </source>
</evidence>
<dbReference type="SUPFAM" id="SSF158472">
    <property type="entry name" value="HAMP domain-like"/>
    <property type="match status" value="1"/>
</dbReference>
<accession>A0A0M8K965</accession>
<dbReference type="PROSITE" id="PS50885">
    <property type="entry name" value="HAMP"/>
    <property type="match status" value="1"/>
</dbReference>
<dbReference type="SUPFAM" id="SSF55781">
    <property type="entry name" value="GAF domain-like"/>
    <property type="match status" value="1"/>
</dbReference>
<evidence type="ECO:0000256" key="4">
    <source>
        <dbReference type="ARBA" id="ARBA00022741"/>
    </source>
</evidence>
<dbReference type="Gene3D" id="3.30.450.40">
    <property type="match status" value="1"/>
</dbReference>
<dbReference type="GO" id="GO:0000155">
    <property type="term" value="F:phosphorelay sensor kinase activity"/>
    <property type="evidence" value="ECO:0007669"/>
    <property type="project" value="InterPro"/>
</dbReference>
<proteinExistence type="predicted"/>
<dbReference type="GO" id="GO:0030295">
    <property type="term" value="F:protein kinase activator activity"/>
    <property type="evidence" value="ECO:0007669"/>
    <property type="project" value="TreeGrafter"/>
</dbReference>
<keyword evidence="9" id="KW-0812">Transmembrane</keyword>
<keyword evidence="12" id="KW-1185">Reference proteome</keyword>
<keyword evidence="9" id="KW-1133">Transmembrane helix</keyword>
<comment type="caution">
    <text evidence="11">The sequence shown here is derived from an EMBL/GenBank/DDBJ whole genome shotgun (WGS) entry which is preliminary data.</text>
</comment>
<dbReference type="Pfam" id="PF00672">
    <property type="entry name" value="HAMP"/>
    <property type="match status" value="1"/>
</dbReference>
<dbReference type="Proteomes" id="UP000037784">
    <property type="component" value="Unassembled WGS sequence"/>
</dbReference>
<keyword evidence="3" id="KW-0808">Transferase</keyword>
<feature type="domain" description="HAMP" evidence="10">
    <location>
        <begin position="244"/>
        <end position="296"/>
    </location>
</feature>
<keyword evidence="5" id="KW-0418">Kinase</keyword>
<dbReference type="CDD" id="cd00082">
    <property type="entry name" value="HisKA"/>
    <property type="match status" value="1"/>
</dbReference>
<dbReference type="EC" id="2.7.13.3" evidence="2"/>
<dbReference type="SMART" id="SM00388">
    <property type="entry name" value="HisKA"/>
    <property type="match status" value="1"/>
</dbReference>
<evidence type="ECO:0000256" key="8">
    <source>
        <dbReference type="SAM" id="Coils"/>
    </source>
</evidence>
<feature type="transmembrane region" description="Helical" evidence="9">
    <location>
        <begin position="9"/>
        <end position="29"/>
    </location>
</feature>
<dbReference type="GO" id="GO:0005524">
    <property type="term" value="F:ATP binding"/>
    <property type="evidence" value="ECO:0007669"/>
    <property type="project" value="UniProtKB-KW"/>
</dbReference>
<dbReference type="InterPro" id="IPR003018">
    <property type="entry name" value="GAF"/>
</dbReference>
<dbReference type="EMBL" id="BBZA01000136">
    <property type="protein sequence ID" value="GAP63292.1"/>
    <property type="molecule type" value="Genomic_DNA"/>
</dbReference>
<evidence type="ECO:0000256" key="2">
    <source>
        <dbReference type="ARBA" id="ARBA00012438"/>
    </source>
</evidence>
<evidence type="ECO:0000256" key="1">
    <source>
        <dbReference type="ARBA" id="ARBA00000085"/>
    </source>
</evidence>
<keyword evidence="4" id="KW-0547">Nucleotide-binding</keyword>
<evidence type="ECO:0000313" key="11">
    <source>
        <dbReference type="EMBL" id="GAP63292.1"/>
    </source>
</evidence>
<dbReference type="CDD" id="cd06225">
    <property type="entry name" value="HAMP"/>
    <property type="match status" value="1"/>
</dbReference>
<dbReference type="PANTHER" id="PTHR42878:SF7">
    <property type="entry name" value="SENSOR HISTIDINE KINASE GLRK"/>
    <property type="match status" value="1"/>
</dbReference>
<evidence type="ECO:0000256" key="5">
    <source>
        <dbReference type="ARBA" id="ARBA00022777"/>
    </source>
</evidence>
<evidence type="ECO:0000313" key="12">
    <source>
        <dbReference type="Proteomes" id="UP000037784"/>
    </source>
</evidence>
<dbReference type="STRING" id="872965.SE16_01155"/>
<dbReference type="InterPro" id="IPR050351">
    <property type="entry name" value="BphY/WalK/GraS-like"/>
</dbReference>
<comment type="catalytic activity">
    <reaction evidence="1">
        <text>ATP + protein L-histidine = ADP + protein N-phospho-L-histidine.</text>
        <dbReference type="EC" id="2.7.13.3"/>
    </reaction>
</comment>
<dbReference type="GO" id="GO:0016020">
    <property type="term" value="C:membrane"/>
    <property type="evidence" value="ECO:0007669"/>
    <property type="project" value="InterPro"/>
</dbReference>
<evidence type="ECO:0000256" key="7">
    <source>
        <dbReference type="ARBA" id="ARBA00023012"/>
    </source>
</evidence>
<dbReference type="GO" id="GO:0000156">
    <property type="term" value="F:phosphorelay response regulator activity"/>
    <property type="evidence" value="ECO:0007669"/>
    <property type="project" value="TreeGrafter"/>
</dbReference>
<dbReference type="SUPFAM" id="SSF47384">
    <property type="entry name" value="Homodimeric domain of signal transducing histidine kinase"/>
    <property type="match status" value="1"/>
</dbReference>
<keyword evidence="7" id="KW-0902">Two-component regulatory system</keyword>
<keyword evidence="8" id="KW-0175">Coiled coil</keyword>
<keyword evidence="6" id="KW-0067">ATP-binding</keyword>
<dbReference type="InterPro" id="IPR036097">
    <property type="entry name" value="HisK_dim/P_sf"/>
</dbReference>
<organism evidence="11 12">
    <name type="scientific">Ardenticatena maritima</name>
    <dbReference type="NCBI Taxonomy" id="872965"/>
    <lineage>
        <taxon>Bacteria</taxon>
        <taxon>Bacillati</taxon>
        <taxon>Chloroflexota</taxon>
        <taxon>Ardenticatenia</taxon>
        <taxon>Ardenticatenales</taxon>
        <taxon>Ardenticatenaceae</taxon>
        <taxon>Ardenticatena</taxon>
    </lineage>
</organism>
<protein>
    <recommendedName>
        <fullName evidence="2">histidine kinase</fullName>
        <ecNumber evidence="2">2.7.13.3</ecNumber>
    </recommendedName>
</protein>
<gene>
    <name evidence="11" type="ORF">ARMA_1715</name>
</gene>
<evidence type="ECO:0000259" key="10">
    <source>
        <dbReference type="PROSITE" id="PS50885"/>
    </source>
</evidence>
<evidence type="ECO:0000256" key="3">
    <source>
        <dbReference type="ARBA" id="ARBA00022679"/>
    </source>
</evidence>